<accession>A0A3T0D3I0</accession>
<dbReference type="InterPro" id="IPR033875">
    <property type="entry name" value="FlhG"/>
</dbReference>
<dbReference type="GO" id="GO:0005524">
    <property type="term" value="F:ATP binding"/>
    <property type="evidence" value="ECO:0007669"/>
    <property type="project" value="UniProtKB-KW"/>
</dbReference>
<evidence type="ECO:0000313" key="3">
    <source>
        <dbReference type="EMBL" id="AZT89775.1"/>
    </source>
</evidence>
<keyword evidence="1" id="KW-0547">Nucleotide-binding</keyword>
<evidence type="ECO:0000256" key="1">
    <source>
        <dbReference type="ARBA" id="ARBA00022741"/>
    </source>
</evidence>
<proteinExistence type="predicted"/>
<gene>
    <name evidence="3" type="ORF">ELD05_03405</name>
</gene>
<evidence type="ECO:0000313" key="4">
    <source>
        <dbReference type="Proteomes" id="UP000282930"/>
    </source>
</evidence>
<dbReference type="CDD" id="cd02038">
    <property type="entry name" value="FlhG-like"/>
    <property type="match status" value="1"/>
</dbReference>
<keyword evidence="2" id="KW-0067">ATP-binding</keyword>
<dbReference type="SUPFAM" id="SSF52540">
    <property type="entry name" value="P-loop containing nucleoside triphosphate hydrolases"/>
    <property type="match status" value="1"/>
</dbReference>
<dbReference type="PANTHER" id="PTHR43384:SF4">
    <property type="entry name" value="CELLULOSE BIOSYNTHESIS PROTEIN BCSQ-RELATED"/>
    <property type="match status" value="1"/>
</dbReference>
<dbReference type="GO" id="GO:0009898">
    <property type="term" value="C:cytoplasmic side of plasma membrane"/>
    <property type="evidence" value="ECO:0007669"/>
    <property type="project" value="TreeGrafter"/>
</dbReference>
<name>A0A3T0D3I0_9FIRM</name>
<evidence type="ECO:0000256" key="2">
    <source>
        <dbReference type="ARBA" id="ARBA00022840"/>
    </source>
</evidence>
<dbReference type="AlphaFoldDB" id="A0A3T0D3I0"/>
<dbReference type="Proteomes" id="UP000282930">
    <property type="component" value="Chromosome"/>
</dbReference>
<dbReference type="PANTHER" id="PTHR43384">
    <property type="entry name" value="SEPTUM SITE-DETERMINING PROTEIN MIND HOMOLOG, CHLOROPLASTIC-RELATED"/>
    <property type="match status" value="1"/>
</dbReference>
<dbReference type="InterPro" id="IPR033756">
    <property type="entry name" value="YlxH/NBP35"/>
</dbReference>
<keyword evidence="4" id="KW-1185">Reference proteome</keyword>
<dbReference type="InterPro" id="IPR027417">
    <property type="entry name" value="P-loop_NTPase"/>
</dbReference>
<dbReference type="InterPro" id="IPR050625">
    <property type="entry name" value="ParA/MinD_ATPase"/>
</dbReference>
<dbReference type="GO" id="GO:0016887">
    <property type="term" value="F:ATP hydrolysis activity"/>
    <property type="evidence" value="ECO:0007669"/>
    <property type="project" value="TreeGrafter"/>
</dbReference>
<dbReference type="RefSeq" id="WP_127351364.1">
    <property type="nucleotide sequence ID" value="NZ_CP034791.1"/>
</dbReference>
<dbReference type="EMBL" id="CP034791">
    <property type="protein sequence ID" value="AZT89775.1"/>
    <property type="molecule type" value="Genomic_DNA"/>
</dbReference>
<dbReference type="Pfam" id="PF10609">
    <property type="entry name" value="ParA"/>
    <property type="match status" value="1"/>
</dbReference>
<dbReference type="Gene3D" id="3.40.50.300">
    <property type="entry name" value="P-loop containing nucleotide triphosphate hydrolases"/>
    <property type="match status" value="1"/>
</dbReference>
<dbReference type="GO" id="GO:0005829">
    <property type="term" value="C:cytosol"/>
    <property type="evidence" value="ECO:0007669"/>
    <property type="project" value="TreeGrafter"/>
</dbReference>
<dbReference type="InterPro" id="IPR025501">
    <property type="entry name" value="MinD_FleN"/>
</dbReference>
<dbReference type="PIRSF" id="PIRSF003092">
    <property type="entry name" value="MinD"/>
    <property type="match status" value="1"/>
</dbReference>
<dbReference type="KEGG" id="ccha:ELD05_03405"/>
<organism evidence="3 4">
    <name type="scientific">Caldicellulosiruptor changbaiensis</name>
    <dbReference type="NCBI Taxonomy" id="1222016"/>
    <lineage>
        <taxon>Bacteria</taxon>
        <taxon>Bacillati</taxon>
        <taxon>Bacillota</taxon>
        <taxon>Bacillota incertae sedis</taxon>
        <taxon>Caldicellulosiruptorales</taxon>
        <taxon>Caldicellulosiruptoraceae</taxon>
        <taxon>Caldicellulosiruptor</taxon>
    </lineage>
</organism>
<dbReference type="GO" id="GO:0051782">
    <property type="term" value="P:negative regulation of cell division"/>
    <property type="evidence" value="ECO:0007669"/>
    <property type="project" value="TreeGrafter"/>
</dbReference>
<protein>
    <submittedName>
        <fullName evidence="3">MinD/ParA family protein</fullName>
    </submittedName>
</protein>
<reference evidence="3 4" key="1">
    <citation type="submission" date="2018-12" db="EMBL/GenBank/DDBJ databases">
        <title>Genome sequence from the cellulolytic species, Caldicellulosiruptor changbaiensis.</title>
        <authorList>
            <person name="Blumer-Schuette S.E."/>
            <person name="Mendoza C."/>
        </authorList>
    </citation>
    <scope>NUCLEOTIDE SEQUENCE [LARGE SCALE GENOMIC DNA]</scope>
    <source>
        <strain evidence="3 4">CBS-Z</strain>
    </source>
</reference>
<sequence length="299" mass="33470">MRDQAQGLRNLVKKSNTFDRQGERFNDITSKVITITSGKGGVGKTNLTVNLAIALKKMGINVLIIDADLGLSNVEVLLGTSPKYTVKDVLEGKKEIMSIVEEGPFGVKFISGGSGMVDLANLDEERLFRLIESAETINKYFDIVLIDTGAGISKNVMEFVMMSDEVIVITTPEPTSITDAYAIIKAIITRNFDHKINILVNRVQNNKEADEIFYRLSGVIKRFLQREVEYIGYIEENGIVSKSVIKQVPFMISYEKSSISKQVEDIAKKLVQNKDVSEKDMPKGFARFIESIIKKFKEQ</sequence>